<dbReference type="KEGG" id="marq:MARGE09_P3750"/>
<evidence type="ECO:0000313" key="16">
    <source>
        <dbReference type="Proteomes" id="UP001320119"/>
    </source>
</evidence>
<feature type="transmembrane region" description="Helical" evidence="14">
    <location>
        <begin position="16"/>
        <end position="33"/>
    </location>
</feature>
<evidence type="ECO:0000256" key="8">
    <source>
        <dbReference type="ARBA" id="ARBA00022741"/>
    </source>
</evidence>
<dbReference type="EC" id="2.7.1.130" evidence="3 13"/>
<dbReference type="GO" id="GO:0005886">
    <property type="term" value="C:plasma membrane"/>
    <property type="evidence" value="ECO:0007669"/>
    <property type="project" value="TreeGrafter"/>
</dbReference>
<dbReference type="PANTHER" id="PTHR42724:SF1">
    <property type="entry name" value="TETRAACYLDISACCHARIDE 4'-KINASE, MITOCHONDRIAL-RELATED"/>
    <property type="match status" value="1"/>
</dbReference>
<comment type="similarity">
    <text evidence="13">Belongs to the LpxK family.</text>
</comment>
<evidence type="ECO:0000256" key="1">
    <source>
        <dbReference type="ARBA" id="ARBA00002274"/>
    </source>
</evidence>
<keyword evidence="11 13" id="KW-0443">Lipid metabolism</keyword>
<dbReference type="SUPFAM" id="SSF52540">
    <property type="entry name" value="P-loop containing nucleoside triphosphate hydrolases"/>
    <property type="match status" value="1"/>
</dbReference>
<evidence type="ECO:0000256" key="6">
    <source>
        <dbReference type="ARBA" id="ARBA00022556"/>
    </source>
</evidence>
<keyword evidence="16" id="KW-1185">Reference proteome</keyword>
<evidence type="ECO:0000313" key="15">
    <source>
        <dbReference type="EMBL" id="BCD99548.1"/>
    </source>
</evidence>
<name>A0AAN1WL11_9GAMM</name>
<evidence type="ECO:0000256" key="2">
    <source>
        <dbReference type="ARBA" id="ARBA00004870"/>
    </source>
</evidence>
<organism evidence="15 16">
    <name type="scientific">Marinagarivorans cellulosilyticus</name>
    <dbReference type="NCBI Taxonomy" id="2721545"/>
    <lineage>
        <taxon>Bacteria</taxon>
        <taxon>Pseudomonadati</taxon>
        <taxon>Pseudomonadota</taxon>
        <taxon>Gammaproteobacteria</taxon>
        <taxon>Cellvibrionales</taxon>
        <taxon>Cellvibrionaceae</taxon>
        <taxon>Marinagarivorans</taxon>
    </lineage>
</organism>
<dbReference type="Proteomes" id="UP001320119">
    <property type="component" value="Chromosome"/>
</dbReference>
<evidence type="ECO:0000256" key="11">
    <source>
        <dbReference type="ARBA" id="ARBA00023098"/>
    </source>
</evidence>
<protein>
    <recommendedName>
        <fullName evidence="4 13">Tetraacyldisaccharide 4'-kinase</fullName>
        <ecNumber evidence="3 13">2.7.1.130</ecNumber>
    </recommendedName>
    <alternativeName>
        <fullName evidence="12 13">Lipid A 4'-kinase</fullName>
    </alternativeName>
</protein>
<keyword evidence="14" id="KW-1133">Transmembrane helix</keyword>
<keyword evidence="9 13" id="KW-0418">Kinase</keyword>
<dbReference type="InterPro" id="IPR027417">
    <property type="entry name" value="P-loop_NTPase"/>
</dbReference>
<dbReference type="HAMAP" id="MF_00409">
    <property type="entry name" value="LpxK"/>
    <property type="match status" value="1"/>
</dbReference>
<dbReference type="PANTHER" id="PTHR42724">
    <property type="entry name" value="TETRAACYLDISACCHARIDE 4'-KINASE"/>
    <property type="match status" value="1"/>
</dbReference>
<dbReference type="AlphaFoldDB" id="A0AAN1WL11"/>
<dbReference type="EMBL" id="AP023086">
    <property type="protein sequence ID" value="BCD99548.1"/>
    <property type="molecule type" value="Genomic_DNA"/>
</dbReference>
<keyword evidence="10 13" id="KW-0067">ATP-binding</keyword>
<reference evidence="15 16" key="1">
    <citation type="journal article" date="2022" name="IScience">
        <title>An ultrasensitive nanofiber-based assay for enzymatic hydrolysis and deep-sea microbial degradation of cellulose.</title>
        <authorList>
            <person name="Tsudome M."/>
            <person name="Tachioka M."/>
            <person name="Miyazaki M."/>
            <person name="Uchimura K."/>
            <person name="Tsuda M."/>
            <person name="Takaki Y."/>
            <person name="Deguchi S."/>
        </authorList>
    </citation>
    <scope>NUCLEOTIDE SEQUENCE [LARGE SCALE GENOMIC DNA]</scope>
    <source>
        <strain evidence="15 16">GE09</strain>
    </source>
</reference>
<comment type="function">
    <text evidence="1 13">Transfers the gamma-phosphate of ATP to the 4'-position of a tetraacyldisaccharide 1-phosphate intermediate (termed DS-1-P) to form tetraacyldisaccharide 1,4'-bis-phosphate (lipid IVA).</text>
</comment>
<keyword evidence="14" id="KW-0472">Membrane</keyword>
<evidence type="ECO:0000256" key="13">
    <source>
        <dbReference type="HAMAP-Rule" id="MF_00409"/>
    </source>
</evidence>
<evidence type="ECO:0000256" key="12">
    <source>
        <dbReference type="ARBA" id="ARBA00029757"/>
    </source>
</evidence>
<dbReference type="InterPro" id="IPR003758">
    <property type="entry name" value="LpxK"/>
</dbReference>
<dbReference type="GO" id="GO:0009244">
    <property type="term" value="P:lipopolysaccharide core region biosynthetic process"/>
    <property type="evidence" value="ECO:0007669"/>
    <property type="project" value="TreeGrafter"/>
</dbReference>
<keyword evidence="7 13" id="KW-0808">Transferase</keyword>
<feature type="binding site" evidence="13">
    <location>
        <begin position="57"/>
        <end position="64"/>
    </location>
    <ligand>
        <name>ATP</name>
        <dbReference type="ChEBI" id="CHEBI:30616"/>
    </ligand>
</feature>
<comment type="catalytic activity">
    <reaction evidence="13">
        <text>a lipid A disaccharide + ATP = a lipid IVA + ADP + H(+)</text>
        <dbReference type="Rhea" id="RHEA:67840"/>
        <dbReference type="ChEBI" id="CHEBI:15378"/>
        <dbReference type="ChEBI" id="CHEBI:30616"/>
        <dbReference type="ChEBI" id="CHEBI:176343"/>
        <dbReference type="ChEBI" id="CHEBI:176425"/>
        <dbReference type="ChEBI" id="CHEBI:456216"/>
        <dbReference type="EC" id="2.7.1.130"/>
    </reaction>
</comment>
<accession>A0AAN1WL11</accession>
<evidence type="ECO:0000256" key="14">
    <source>
        <dbReference type="SAM" id="Phobius"/>
    </source>
</evidence>
<gene>
    <name evidence="13" type="primary">lpxK</name>
    <name evidence="15" type="ORF">MARGE09_P3750</name>
</gene>
<dbReference type="GO" id="GO:0005524">
    <property type="term" value="F:ATP binding"/>
    <property type="evidence" value="ECO:0007669"/>
    <property type="project" value="UniProtKB-UniRule"/>
</dbReference>
<evidence type="ECO:0000256" key="7">
    <source>
        <dbReference type="ARBA" id="ARBA00022679"/>
    </source>
</evidence>
<keyword evidence="8 13" id="KW-0547">Nucleotide-binding</keyword>
<dbReference type="GO" id="GO:0009029">
    <property type="term" value="F:lipid-A 4'-kinase activity"/>
    <property type="evidence" value="ECO:0007669"/>
    <property type="project" value="UniProtKB-UniRule"/>
</dbReference>
<keyword evidence="6 13" id="KW-0441">Lipid A biosynthesis</keyword>
<keyword evidence="14" id="KW-0812">Transmembrane</keyword>
<dbReference type="GO" id="GO:0009245">
    <property type="term" value="P:lipid A biosynthetic process"/>
    <property type="evidence" value="ECO:0007669"/>
    <property type="project" value="UniProtKB-UniRule"/>
</dbReference>
<evidence type="ECO:0000256" key="9">
    <source>
        <dbReference type="ARBA" id="ARBA00022777"/>
    </source>
</evidence>
<evidence type="ECO:0000256" key="3">
    <source>
        <dbReference type="ARBA" id="ARBA00012071"/>
    </source>
</evidence>
<evidence type="ECO:0000256" key="4">
    <source>
        <dbReference type="ARBA" id="ARBA00016436"/>
    </source>
</evidence>
<dbReference type="NCBIfam" id="TIGR00682">
    <property type="entry name" value="lpxK"/>
    <property type="match status" value="1"/>
</dbReference>
<sequence>MSLKHSIEKQWYGKPTWLLALAPLSAVFSVLSLRRKKQLQAKAYKANCPVIVVGNIAVGGTGKTPVILALIQLLKDSEFRPGVVMRGYGAKLPDTIKSPVLVPPDADANTFGDEPVLIASHAECPVWIAKDRVAAVKAAEQYGCNVILSDDGLQHYAMARSFELVVQDSQRGIGNGWCFPVGPLRESPERLSSVDFVLNNHSSRSLKEVAYDDSAMVLQPAAWVNVKKGTRVPVDALPWRGETGANQRVVAVAGIGNPKRFFNTLEQMGVFFEAQSFDDHHRYSSEDFALVNGRPVVMTAKDAVKCRALAEANWWYLEVEAILPEALTVRILSHCINYSAQAE</sequence>
<proteinExistence type="inferred from homology"/>
<evidence type="ECO:0000256" key="10">
    <source>
        <dbReference type="ARBA" id="ARBA00022840"/>
    </source>
</evidence>
<evidence type="ECO:0000256" key="5">
    <source>
        <dbReference type="ARBA" id="ARBA00022516"/>
    </source>
</evidence>
<dbReference type="Pfam" id="PF02606">
    <property type="entry name" value="LpxK"/>
    <property type="match status" value="1"/>
</dbReference>
<keyword evidence="5 13" id="KW-0444">Lipid biosynthesis</keyword>
<dbReference type="RefSeq" id="WP_236984815.1">
    <property type="nucleotide sequence ID" value="NZ_AP023086.1"/>
</dbReference>
<comment type="pathway">
    <text evidence="2 13">Glycolipid biosynthesis; lipid IV(A) biosynthesis; lipid IV(A) from (3R)-3-hydroxytetradecanoyl-[acyl-carrier-protein] and UDP-N-acetyl-alpha-D-glucosamine: step 6/6.</text>
</comment>